<evidence type="ECO:0000313" key="3">
    <source>
        <dbReference type="Proteomes" id="UP000812267"/>
    </source>
</evidence>
<keyword evidence="3" id="KW-1185">Reference proteome</keyword>
<keyword evidence="1" id="KW-0812">Transmembrane</keyword>
<evidence type="ECO:0000256" key="1">
    <source>
        <dbReference type="SAM" id="Phobius"/>
    </source>
</evidence>
<keyword evidence="1" id="KW-0472">Membrane</keyword>
<feature type="transmembrane region" description="Helical" evidence="1">
    <location>
        <begin position="262"/>
        <end position="286"/>
    </location>
</feature>
<keyword evidence="1" id="KW-1133">Transmembrane helix</keyword>
<reference evidence="2" key="1">
    <citation type="submission" date="2021-06" db="EMBL/GenBank/DDBJ databases">
        <title>Novel Mycoplasma species detected in California sea lions (Zalophus californianus) from the USA.</title>
        <authorList>
            <person name="Volokhov D.V."/>
            <person name="Furtak V.A."/>
            <person name="Zagorodnyaya T.A."/>
        </authorList>
    </citation>
    <scope>NUCLEOTIDE SEQUENCE [LARGE SCALE GENOMIC DNA]</scope>
    <source>
        <strain evidence="2">CSL 4779</strain>
    </source>
</reference>
<gene>
    <name evidence="2" type="ORF">KQ878_01860</name>
</gene>
<dbReference type="RefSeq" id="WP_216567823.1">
    <property type="nucleotide sequence ID" value="NZ_JAHMHK010000002.1"/>
</dbReference>
<accession>A0ABS6DRJ3</accession>
<name>A0ABS6DRJ3_9MOLU</name>
<protein>
    <submittedName>
        <fullName evidence="2">Uncharacterized protein</fullName>
    </submittedName>
</protein>
<organism evidence="2 3">
    <name type="scientific">Mycoplasma zalophidermidis</name>
    <dbReference type="NCBI Taxonomy" id="398174"/>
    <lineage>
        <taxon>Bacteria</taxon>
        <taxon>Bacillati</taxon>
        <taxon>Mycoplasmatota</taxon>
        <taxon>Mollicutes</taxon>
        <taxon>Mycoplasmataceae</taxon>
        <taxon>Mycoplasma</taxon>
    </lineage>
</organism>
<proteinExistence type="predicted"/>
<comment type="caution">
    <text evidence="2">The sequence shown here is derived from an EMBL/GenBank/DDBJ whole genome shotgun (WGS) entry which is preliminary data.</text>
</comment>
<dbReference type="EMBL" id="JAHMHK010000002">
    <property type="protein sequence ID" value="MBU4693627.1"/>
    <property type="molecule type" value="Genomic_DNA"/>
</dbReference>
<dbReference type="Proteomes" id="UP000812267">
    <property type="component" value="Unassembled WGS sequence"/>
</dbReference>
<sequence>MNQANKKIIDLEYYVNLDQDELINSLKKYVEKVKTINAIITHQQVSQTDYFRVKHNFDDIDDLLQDLVTIKAYIHVKETIKVHEELNVEFKQLLSKLCIDYTAKDTTDNQAFYKPENSSENVSIAWETSNVLLDDKFIIFVPKNEYKYAVITSNTTAQDLVVAPQKENFEPAQEPELVVATEKVETEKVEPASVSDQQTSEPINVEVVDASSEYEKMSNDDVIVEQENLESKVDIYETEELLIPYEQEIKATKYNLPAKNKFATTLLVIAIIILLAFVVVIGLRLFEIITKTALF</sequence>
<evidence type="ECO:0000313" key="2">
    <source>
        <dbReference type="EMBL" id="MBU4693627.1"/>
    </source>
</evidence>